<feature type="compositionally biased region" description="Low complexity" evidence="5">
    <location>
        <begin position="183"/>
        <end position="195"/>
    </location>
</feature>
<dbReference type="PRINTS" id="PR00039">
    <property type="entry name" value="HTHLYSR"/>
</dbReference>
<sequence>MDIDARTLRTFCAVVRSGSFTAAARRLGYSQSSVTARMRALERQIGEPVFERLPAGVRLTPAGATLRGYAQQLLGLVDEMEEALRGPAAAPPRLTLGLTPALAHAELVARTARFARLLLPGWRIGLRTVGSREIPAALRAGTLDGALLLPGTVAGPGEGGDRPAPGGLRATVLQELEFTAVTGAGLRRPAGVRPGARPRPGRPEHPGRPDGPDELPDGRGRVRRTGRTAVPPPDRALVTDLDCPSQRWLPEYLRLRYGLPPERLETGSADGAAACVRAGLGCAMLPAVLAAAGADDGLLPLPDVPRLRRSVALVSGRTGGLREEHREALAEALRLALGDAPVSPYRAVAPTGTC</sequence>
<keyword evidence="3" id="KW-0238">DNA-binding</keyword>
<evidence type="ECO:0000256" key="4">
    <source>
        <dbReference type="ARBA" id="ARBA00023163"/>
    </source>
</evidence>
<evidence type="ECO:0000313" key="7">
    <source>
        <dbReference type="EMBL" id="WUS57214.1"/>
    </source>
</evidence>
<dbReference type="SUPFAM" id="SSF53850">
    <property type="entry name" value="Periplasmic binding protein-like II"/>
    <property type="match status" value="1"/>
</dbReference>
<proteinExistence type="inferred from homology"/>
<feature type="domain" description="HTH lysR-type" evidence="6">
    <location>
        <begin position="1"/>
        <end position="60"/>
    </location>
</feature>
<keyword evidence="2" id="KW-0805">Transcription regulation</keyword>
<evidence type="ECO:0000256" key="5">
    <source>
        <dbReference type="SAM" id="MobiDB-lite"/>
    </source>
</evidence>
<dbReference type="RefSeq" id="WP_329497439.1">
    <property type="nucleotide sequence ID" value="NZ_CP108460.1"/>
</dbReference>
<dbReference type="InterPro" id="IPR005119">
    <property type="entry name" value="LysR_subst-bd"/>
</dbReference>
<evidence type="ECO:0000313" key="8">
    <source>
        <dbReference type="Proteomes" id="UP001432014"/>
    </source>
</evidence>
<dbReference type="InterPro" id="IPR036390">
    <property type="entry name" value="WH_DNA-bd_sf"/>
</dbReference>
<dbReference type="Gene3D" id="1.10.10.10">
    <property type="entry name" value="Winged helix-like DNA-binding domain superfamily/Winged helix DNA-binding domain"/>
    <property type="match status" value="1"/>
</dbReference>
<dbReference type="CDD" id="cd05466">
    <property type="entry name" value="PBP2_LTTR_substrate"/>
    <property type="match status" value="1"/>
</dbReference>
<gene>
    <name evidence="7" type="ORF">OG469_17890</name>
</gene>
<feature type="compositionally biased region" description="Basic and acidic residues" evidence="5">
    <location>
        <begin position="201"/>
        <end position="220"/>
    </location>
</feature>
<keyword evidence="4" id="KW-0804">Transcription</keyword>
<dbReference type="InterPro" id="IPR036388">
    <property type="entry name" value="WH-like_DNA-bd_sf"/>
</dbReference>
<name>A0ABZ1W8Z6_9ACTN</name>
<dbReference type="Gene3D" id="3.40.190.10">
    <property type="entry name" value="Periplasmic binding protein-like II"/>
    <property type="match status" value="1"/>
</dbReference>
<reference evidence="7 8" key="1">
    <citation type="submission" date="2022-10" db="EMBL/GenBank/DDBJ databases">
        <title>The complete genomes of actinobacterial strains from the NBC collection.</title>
        <authorList>
            <person name="Joergensen T.S."/>
            <person name="Alvarez Arevalo M."/>
            <person name="Sterndorff E.B."/>
            <person name="Faurdal D."/>
            <person name="Vuksanovic O."/>
            <person name="Mourched A.-S."/>
            <person name="Charusanti P."/>
            <person name="Shaw S."/>
            <person name="Blin K."/>
            <person name="Weber T."/>
        </authorList>
    </citation>
    <scope>NUCLEOTIDE SEQUENCE [LARGE SCALE GENOMIC DNA]</scope>
    <source>
        <strain evidence="7 8">NBC_01247</strain>
    </source>
</reference>
<evidence type="ECO:0000256" key="1">
    <source>
        <dbReference type="ARBA" id="ARBA00009437"/>
    </source>
</evidence>
<dbReference type="Pfam" id="PF03466">
    <property type="entry name" value="LysR_substrate"/>
    <property type="match status" value="1"/>
</dbReference>
<dbReference type="SUPFAM" id="SSF46785">
    <property type="entry name" value="Winged helix' DNA-binding domain"/>
    <property type="match status" value="1"/>
</dbReference>
<keyword evidence="8" id="KW-1185">Reference proteome</keyword>
<comment type="similarity">
    <text evidence="1">Belongs to the LysR transcriptional regulatory family.</text>
</comment>
<protein>
    <submittedName>
        <fullName evidence="7">LysR family transcriptional regulator</fullName>
    </submittedName>
</protein>
<dbReference type="EMBL" id="CP108482">
    <property type="protein sequence ID" value="WUS57214.1"/>
    <property type="molecule type" value="Genomic_DNA"/>
</dbReference>
<evidence type="ECO:0000256" key="3">
    <source>
        <dbReference type="ARBA" id="ARBA00023125"/>
    </source>
</evidence>
<feature type="region of interest" description="Disordered" evidence="5">
    <location>
        <begin position="183"/>
        <end position="238"/>
    </location>
</feature>
<organism evidence="7 8">
    <name type="scientific">Kitasatospora herbaricolor</name>
    <dbReference type="NCBI Taxonomy" id="68217"/>
    <lineage>
        <taxon>Bacteria</taxon>
        <taxon>Bacillati</taxon>
        <taxon>Actinomycetota</taxon>
        <taxon>Actinomycetes</taxon>
        <taxon>Kitasatosporales</taxon>
        <taxon>Streptomycetaceae</taxon>
        <taxon>Kitasatospora</taxon>
    </lineage>
</organism>
<dbReference type="PANTHER" id="PTHR30126:SF40">
    <property type="entry name" value="HTH-TYPE TRANSCRIPTIONAL REGULATOR GLTR"/>
    <property type="match status" value="1"/>
</dbReference>
<evidence type="ECO:0000256" key="2">
    <source>
        <dbReference type="ARBA" id="ARBA00023015"/>
    </source>
</evidence>
<dbReference type="PANTHER" id="PTHR30126">
    <property type="entry name" value="HTH-TYPE TRANSCRIPTIONAL REGULATOR"/>
    <property type="match status" value="1"/>
</dbReference>
<accession>A0ABZ1W8Z6</accession>
<evidence type="ECO:0000259" key="6">
    <source>
        <dbReference type="PROSITE" id="PS50931"/>
    </source>
</evidence>
<dbReference type="Pfam" id="PF00126">
    <property type="entry name" value="HTH_1"/>
    <property type="match status" value="1"/>
</dbReference>
<dbReference type="Proteomes" id="UP001432014">
    <property type="component" value="Chromosome"/>
</dbReference>
<dbReference type="InterPro" id="IPR000847">
    <property type="entry name" value="LysR_HTH_N"/>
</dbReference>
<dbReference type="PROSITE" id="PS50931">
    <property type="entry name" value="HTH_LYSR"/>
    <property type="match status" value="1"/>
</dbReference>